<protein>
    <submittedName>
        <fullName evidence="2">Uncharacterized protein</fullName>
    </submittedName>
</protein>
<accession>A0A0U1LWA8</accession>
<evidence type="ECO:0000313" key="2">
    <source>
        <dbReference type="EMBL" id="CRG87694.1"/>
    </source>
</evidence>
<dbReference type="OMA" id="ASKYRTV"/>
<organism evidence="2 3">
    <name type="scientific">Talaromyces islandicus</name>
    <name type="common">Penicillium islandicum</name>
    <dbReference type="NCBI Taxonomy" id="28573"/>
    <lineage>
        <taxon>Eukaryota</taxon>
        <taxon>Fungi</taxon>
        <taxon>Dikarya</taxon>
        <taxon>Ascomycota</taxon>
        <taxon>Pezizomycotina</taxon>
        <taxon>Eurotiomycetes</taxon>
        <taxon>Eurotiomycetidae</taxon>
        <taxon>Eurotiales</taxon>
        <taxon>Trichocomaceae</taxon>
        <taxon>Talaromyces</taxon>
        <taxon>Talaromyces sect. Islandici</taxon>
    </lineage>
</organism>
<feature type="compositionally biased region" description="Basic and acidic residues" evidence="1">
    <location>
        <begin position="1"/>
        <end position="12"/>
    </location>
</feature>
<dbReference type="OrthoDB" id="4497633at2759"/>
<gene>
    <name evidence="2" type="ORF">PISL3812_04714</name>
</gene>
<feature type="compositionally biased region" description="Basic and acidic residues" evidence="1">
    <location>
        <begin position="20"/>
        <end position="44"/>
    </location>
</feature>
<feature type="region of interest" description="Disordered" evidence="1">
    <location>
        <begin position="1"/>
        <end position="85"/>
    </location>
</feature>
<reference evidence="2 3" key="1">
    <citation type="submission" date="2015-04" db="EMBL/GenBank/DDBJ databases">
        <authorList>
            <person name="Syromyatnikov M.Y."/>
            <person name="Popov V.N."/>
        </authorList>
    </citation>
    <scope>NUCLEOTIDE SEQUENCE [LARGE SCALE GENOMIC DNA]</scope>
    <source>
        <strain evidence="2">WF-38-12</strain>
    </source>
</reference>
<dbReference type="Proteomes" id="UP000054383">
    <property type="component" value="Unassembled WGS sequence"/>
</dbReference>
<dbReference type="AlphaFoldDB" id="A0A0U1LWA8"/>
<sequence length="85" mass="9765">MPRHSHKEEHPFPKRAFGRVLDDDRPVDDFENTVRQEEEQEKAAHRAPSPPNRAAATNEYAPHMQHLPGGREGKTASKYRTVSKH</sequence>
<proteinExistence type="predicted"/>
<evidence type="ECO:0000313" key="3">
    <source>
        <dbReference type="Proteomes" id="UP000054383"/>
    </source>
</evidence>
<keyword evidence="3" id="KW-1185">Reference proteome</keyword>
<dbReference type="EMBL" id="CVMT01000003">
    <property type="protein sequence ID" value="CRG87694.1"/>
    <property type="molecule type" value="Genomic_DNA"/>
</dbReference>
<name>A0A0U1LWA8_TALIS</name>
<evidence type="ECO:0000256" key="1">
    <source>
        <dbReference type="SAM" id="MobiDB-lite"/>
    </source>
</evidence>